<evidence type="ECO:0000256" key="2">
    <source>
        <dbReference type="ARBA" id="ARBA00007069"/>
    </source>
</evidence>
<evidence type="ECO:0000256" key="7">
    <source>
        <dbReference type="ARBA" id="ARBA00023136"/>
    </source>
</evidence>
<feature type="transmembrane region" description="Helical" evidence="8">
    <location>
        <begin position="259"/>
        <end position="281"/>
    </location>
</feature>
<keyword evidence="3 8" id="KW-0813">Transport</keyword>
<dbReference type="Pfam" id="PF00528">
    <property type="entry name" value="BPD_transp_1"/>
    <property type="match status" value="1"/>
</dbReference>
<dbReference type="CDD" id="cd06261">
    <property type="entry name" value="TM_PBP2"/>
    <property type="match status" value="1"/>
</dbReference>
<feature type="transmembrane region" description="Helical" evidence="8">
    <location>
        <begin position="106"/>
        <end position="124"/>
    </location>
</feature>
<dbReference type="PANTHER" id="PTHR42929">
    <property type="entry name" value="INNER MEMBRANE ABC TRANSPORTER PERMEASE PROTEIN YDCU-RELATED-RELATED"/>
    <property type="match status" value="1"/>
</dbReference>
<dbReference type="PROSITE" id="PS50928">
    <property type="entry name" value="ABC_TM1"/>
    <property type="match status" value="1"/>
</dbReference>
<feature type="transmembrane region" description="Helical" evidence="8">
    <location>
        <begin position="20"/>
        <end position="49"/>
    </location>
</feature>
<evidence type="ECO:0000313" key="10">
    <source>
        <dbReference type="EMBL" id="MXO88118.1"/>
    </source>
</evidence>
<organism evidence="10 11">
    <name type="scientific">Alteraurantiacibacter aestuarii</name>
    <dbReference type="NCBI Taxonomy" id="650004"/>
    <lineage>
        <taxon>Bacteria</taxon>
        <taxon>Pseudomonadati</taxon>
        <taxon>Pseudomonadota</taxon>
        <taxon>Alphaproteobacteria</taxon>
        <taxon>Sphingomonadales</taxon>
        <taxon>Erythrobacteraceae</taxon>
        <taxon>Alteraurantiacibacter</taxon>
    </lineage>
</organism>
<keyword evidence="5 8" id="KW-0812">Transmembrane</keyword>
<feature type="transmembrane region" description="Helical" evidence="8">
    <location>
        <begin position="216"/>
        <end position="238"/>
    </location>
</feature>
<comment type="similarity">
    <text evidence="2">Belongs to the binding-protein-dependent transport system permease family. CysTW subfamily.</text>
</comment>
<comment type="caution">
    <text evidence="10">The sequence shown here is derived from an EMBL/GenBank/DDBJ whole genome shotgun (WGS) entry which is preliminary data.</text>
</comment>
<evidence type="ECO:0000256" key="3">
    <source>
        <dbReference type="ARBA" id="ARBA00022448"/>
    </source>
</evidence>
<evidence type="ECO:0000256" key="6">
    <source>
        <dbReference type="ARBA" id="ARBA00022989"/>
    </source>
</evidence>
<dbReference type="PANTHER" id="PTHR42929:SF5">
    <property type="entry name" value="ABC TRANSPORTER PERMEASE PROTEIN"/>
    <property type="match status" value="1"/>
</dbReference>
<dbReference type="GO" id="GO:0005886">
    <property type="term" value="C:plasma membrane"/>
    <property type="evidence" value="ECO:0007669"/>
    <property type="project" value="UniProtKB-SubCell"/>
</dbReference>
<dbReference type="Proteomes" id="UP000435243">
    <property type="component" value="Unassembled WGS sequence"/>
</dbReference>
<gene>
    <name evidence="10" type="ORF">GRI32_05125</name>
</gene>
<keyword evidence="11" id="KW-1185">Reference proteome</keyword>
<evidence type="ECO:0000259" key="9">
    <source>
        <dbReference type="PROSITE" id="PS50928"/>
    </source>
</evidence>
<dbReference type="InterPro" id="IPR035906">
    <property type="entry name" value="MetI-like_sf"/>
</dbReference>
<dbReference type="EMBL" id="WTYY01000002">
    <property type="protein sequence ID" value="MXO88118.1"/>
    <property type="molecule type" value="Genomic_DNA"/>
</dbReference>
<proteinExistence type="inferred from homology"/>
<protein>
    <submittedName>
        <fullName evidence="10">ABC transporter permease subunit</fullName>
    </submittedName>
</protein>
<dbReference type="Gene3D" id="1.10.3720.10">
    <property type="entry name" value="MetI-like"/>
    <property type="match status" value="1"/>
</dbReference>
<evidence type="ECO:0000256" key="5">
    <source>
        <dbReference type="ARBA" id="ARBA00022692"/>
    </source>
</evidence>
<keyword evidence="7 8" id="KW-0472">Membrane</keyword>
<dbReference type="OrthoDB" id="9808399at2"/>
<evidence type="ECO:0000256" key="8">
    <source>
        <dbReference type="RuleBase" id="RU363032"/>
    </source>
</evidence>
<keyword evidence="4" id="KW-1003">Cell membrane</keyword>
<dbReference type="InterPro" id="IPR000515">
    <property type="entry name" value="MetI-like"/>
</dbReference>
<name>A0A844ZK10_9SPHN</name>
<evidence type="ECO:0000256" key="4">
    <source>
        <dbReference type="ARBA" id="ARBA00022475"/>
    </source>
</evidence>
<reference evidence="10 11" key="1">
    <citation type="submission" date="2019-12" db="EMBL/GenBank/DDBJ databases">
        <title>Genomic-based taxomic classification of the family Erythrobacteraceae.</title>
        <authorList>
            <person name="Xu L."/>
        </authorList>
    </citation>
    <scope>NUCLEOTIDE SEQUENCE [LARGE SCALE GENOMIC DNA]</scope>
    <source>
        <strain evidence="10 11">JCM 16339</strain>
    </source>
</reference>
<comment type="subcellular location">
    <subcellularLocation>
        <location evidence="1 8">Cell membrane</location>
        <topology evidence="1 8">Multi-pass membrane protein</topology>
    </subcellularLocation>
</comment>
<dbReference type="GO" id="GO:0055085">
    <property type="term" value="P:transmembrane transport"/>
    <property type="evidence" value="ECO:0007669"/>
    <property type="project" value="InterPro"/>
</dbReference>
<feature type="transmembrane region" description="Helical" evidence="8">
    <location>
        <begin position="161"/>
        <end position="182"/>
    </location>
</feature>
<dbReference type="AlphaFoldDB" id="A0A844ZK10"/>
<evidence type="ECO:0000313" key="11">
    <source>
        <dbReference type="Proteomes" id="UP000435243"/>
    </source>
</evidence>
<feature type="domain" description="ABC transmembrane type-1" evidence="9">
    <location>
        <begin position="74"/>
        <end position="280"/>
    </location>
</feature>
<evidence type="ECO:0000256" key="1">
    <source>
        <dbReference type="ARBA" id="ARBA00004651"/>
    </source>
</evidence>
<feature type="transmembrane region" description="Helical" evidence="8">
    <location>
        <begin position="69"/>
        <end position="94"/>
    </location>
</feature>
<sequence length="294" mass="31301">MPGTDSKGADSKRALAHRWLLAPAIIAITLLLLVPLLFTVLLSLGILNVGNSENTAGTGAWQSVLGDGFYWWFLVKTLLVAGVSTLVAALLGYPPAYFLATSRSRWRPLLLLLIVLPFWISYIIRTMSWINVLGASGAINEAAMGLGLIDTPWPLLYNQVSVIVGLVHFILPFMILNIYVALDGLDESLPGAAKSLGASSWQAFCRVTLPLSVPGLAAGSLICFLLAAGSYVTPIILGGPKDAMFANLIYEAMIIQLDWRTGAVLALLLLGALGMVTAIAARFLGLERIGRAAA</sequence>
<keyword evidence="6 8" id="KW-1133">Transmembrane helix</keyword>
<accession>A0A844ZK10</accession>
<dbReference type="SUPFAM" id="SSF161098">
    <property type="entry name" value="MetI-like"/>
    <property type="match status" value="1"/>
</dbReference>